<keyword evidence="2" id="KW-0472">Membrane</keyword>
<reference evidence="3 4" key="1">
    <citation type="submission" date="2016-07" db="EMBL/GenBank/DDBJ databases">
        <title>Pervasive Adenine N6-methylation of Active Genes in Fungi.</title>
        <authorList>
            <consortium name="DOE Joint Genome Institute"/>
            <person name="Mondo S.J."/>
            <person name="Dannebaum R.O."/>
            <person name="Kuo R.C."/>
            <person name="Labutti K."/>
            <person name="Haridas S."/>
            <person name="Kuo A."/>
            <person name="Salamov A."/>
            <person name="Ahrendt S.R."/>
            <person name="Lipzen A."/>
            <person name="Sullivan W."/>
            <person name="Andreopoulos W.B."/>
            <person name="Clum A."/>
            <person name="Lindquist E."/>
            <person name="Daum C."/>
            <person name="Ramamoorthy G.K."/>
            <person name="Gryganskyi A."/>
            <person name="Culley D."/>
            <person name="Magnuson J.K."/>
            <person name="James T.Y."/>
            <person name="O'Malley M.A."/>
            <person name="Stajich J.E."/>
            <person name="Spatafora J.W."/>
            <person name="Visel A."/>
            <person name="Grigoriev I.V."/>
        </authorList>
    </citation>
    <scope>NUCLEOTIDE SEQUENCE [LARGE SCALE GENOMIC DNA]</scope>
    <source>
        <strain evidence="3 4">CBS 931.73</strain>
    </source>
</reference>
<keyword evidence="2" id="KW-1133">Transmembrane helix</keyword>
<accession>A0A1Y1XRN4</accession>
<dbReference type="InParanoid" id="A0A1Y1XRN4"/>
<feature type="compositionally biased region" description="Basic and acidic residues" evidence="1">
    <location>
        <begin position="444"/>
        <end position="455"/>
    </location>
</feature>
<dbReference type="Proteomes" id="UP000193498">
    <property type="component" value="Unassembled WGS sequence"/>
</dbReference>
<evidence type="ECO:0000313" key="4">
    <source>
        <dbReference type="Proteomes" id="UP000193498"/>
    </source>
</evidence>
<gene>
    <name evidence="3" type="ORF">K493DRAFT_359659</name>
</gene>
<keyword evidence="4" id="KW-1185">Reference proteome</keyword>
<dbReference type="EMBL" id="MCFE01000537">
    <property type="protein sequence ID" value="ORX88325.1"/>
    <property type="molecule type" value="Genomic_DNA"/>
</dbReference>
<name>A0A1Y1XRN4_9FUNG</name>
<organism evidence="3 4">
    <name type="scientific">Basidiobolus meristosporus CBS 931.73</name>
    <dbReference type="NCBI Taxonomy" id="1314790"/>
    <lineage>
        <taxon>Eukaryota</taxon>
        <taxon>Fungi</taxon>
        <taxon>Fungi incertae sedis</taxon>
        <taxon>Zoopagomycota</taxon>
        <taxon>Entomophthoromycotina</taxon>
        <taxon>Basidiobolomycetes</taxon>
        <taxon>Basidiobolales</taxon>
        <taxon>Basidiobolaceae</taxon>
        <taxon>Basidiobolus</taxon>
    </lineage>
</organism>
<feature type="region of interest" description="Disordered" evidence="1">
    <location>
        <begin position="65"/>
        <end position="92"/>
    </location>
</feature>
<feature type="compositionally biased region" description="Low complexity" evidence="1">
    <location>
        <begin position="431"/>
        <end position="443"/>
    </location>
</feature>
<evidence type="ECO:0000256" key="1">
    <source>
        <dbReference type="SAM" id="MobiDB-lite"/>
    </source>
</evidence>
<dbReference type="OrthoDB" id="1882547at2759"/>
<feature type="region of interest" description="Disordered" evidence="1">
    <location>
        <begin position="566"/>
        <end position="585"/>
    </location>
</feature>
<sequence>MSNIDKFSYHLGIKFTIDRESTDASSLPLFKTGARPSKRRRWVIIAVAVLLCLIVLLASASAPTIPVPEPPPENSTTEHEEEEPLQADGNKAHNPFLTMFPERPPLDEERFLGYIPHSGFHNQRLALESALLLASYLNRTLLLPPLYLSDKAQNIPWGPPSSTLTRWSALERTQEQAKLCRNYDPTVLPQKTPEQLEAMSKKDRFRETECRRYHGWTLTPWTYFYDLPKVLRDVVGVGRQTEPIQVFDRPNVTIAWMTDRLGIKDVDTEIYWINDTTRFHVRVLDDSEHDYRAHPEPPRDPTTWKGRYTNTMLLSDLKARTERVIHFGSLFGIERVEARSESNQLLQRFITHSLDIWNQPILDATKVAEAQIDQWITMTGRAVAGFLGAHLRTADGGFKNVIPQSIEHIVVWLREMVKQDKEKHLASNNTLPPSSLPGSSSEPAIKRRQDPKEAPAVDPTFLESCMGKPSESPMIFLATDVHHPRAAPLMTDYWKEFPCTMVFSDFPEPLSILDGIRNTVDNVHMLPYMIALMDANLAAKGREFQGTDKSTFSIYITDHLWPEYHPDRPRPSPHDIFRKVTPEEH</sequence>
<keyword evidence="2" id="KW-0812">Transmembrane</keyword>
<evidence type="ECO:0000313" key="3">
    <source>
        <dbReference type="EMBL" id="ORX88325.1"/>
    </source>
</evidence>
<dbReference type="PANTHER" id="PTHR36050:SF1">
    <property type="entry name" value="O-FUCOSYLTRANSFERASE 30"/>
    <property type="match status" value="1"/>
</dbReference>
<evidence type="ECO:0000256" key="2">
    <source>
        <dbReference type="SAM" id="Phobius"/>
    </source>
</evidence>
<comment type="caution">
    <text evidence="3">The sequence shown here is derived from an EMBL/GenBank/DDBJ whole genome shotgun (WGS) entry which is preliminary data.</text>
</comment>
<evidence type="ECO:0008006" key="5">
    <source>
        <dbReference type="Google" id="ProtNLM"/>
    </source>
</evidence>
<proteinExistence type="predicted"/>
<dbReference type="AlphaFoldDB" id="A0A1Y1XRN4"/>
<feature type="transmembrane region" description="Helical" evidence="2">
    <location>
        <begin position="42"/>
        <end position="62"/>
    </location>
</feature>
<feature type="region of interest" description="Disordered" evidence="1">
    <location>
        <begin position="423"/>
        <end position="456"/>
    </location>
</feature>
<dbReference type="PANTHER" id="PTHR36050">
    <property type="entry name" value="O-FUCOSYLTRANSFERASE 30"/>
    <property type="match status" value="1"/>
</dbReference>
<protein>
    <recommendedName>
        <fullName evidence="5">O-fucosyltransferase family protein</fullName>
    </recommendedName>
</protein>